<sequence length="259" mass="27541">MILVEALLRRERRVVAAALLVLVVLAWAYVVQGAGMGMSAWQMTSLSLFPHRQAEVPGEMPVAWPILIAMWWVMMIGMMTPSAAPLVLLYVRVLRAHSPGAGVGRAAALLLAGYLAAWLGFSLAAAGLQQALQSLGWLSGMMLWSRSAWLSAAVLGLAGLYQLTAAKRACLTRCRSPVGFLTRHGRGASFMLGLRHGAYCVGCCGLLMALLFVGGVMNLVWIAVLTAVVLVEKLLPAGTAFGRALGGLLLLWAVATLFV</sequence>
<evidence type="ECO:0000313" key="2">
    <source>
        <dbReference type="EMBL" id="MDG0861267.1"/>
    </source>
</evidence>
<organism evidence="2 3">
    <name type="scientific">Pelomonas aquatica</name>
    <dbReference type="NCBI Taxonomy" id="431058"/>
    <lineage>
        <taxon>Bacteria</taxon>
        <taxon>Pseudomonadati</taxon>
        <taxon>Pseudomonadota</taxon>
        <taxon>Betaproteobacteria</taxon>
        <taxon>Burkholderiales</taxon>
        <taxon>Sphaerotilaceae</taxon>
        <taxon>Roseateles</taxon>
    </lineage>
</organism>
<protein>
    <submittedName>
        <fullName evidence="2">DUF2182 domain-containing protein</fullName>
    </submittedName>
</protein>
<gene>
    <name evidence="2" type="ORF">EXJ73_02100</name>
</gene>
<feature type="transmembrane region" description="Helical" evidence="1">
    <location>
        <begin position="62"/>
        <end position="91"/>
    </location>
</feature>
<feature type="transmembrane region" description="Helical" evidence="1">
    <location>
        <begin position="198"/>
        <end position="231"/>
    </location>
</feature>
<keyword evidence="1" id="KW-0472">Membrane</keyword>
<name>A0A9X4R2S7_9BURK</name>
<reference evidence="2" key="1">
    <citation type="submission" date="2019-02" db="EMBL/GenBank/DDBJ databases">
        <title>Draft genome of the type strain Pelomonas aquatica CCUG 52575T.</title>
        <authorList>
            <person name="Gomila M."/>
            <person name="Lalucat J."/>
        </authorList>
    </citation>
    <scope>NUCLEOTIDE SEQUENCE</scope>
    <source>
        <strain evidence="2">CCUG 52575</strain>
    </source>
</reference>
<feature type="transmembrane region" description="Helical" evidence="1">
    <location>
        <begin position="103"/>
        <end position="128"/>
    </location>
</feature>
<evidence type="ECO:0000313" key="3">
    <source>
        <dbReference type="Proteomes" id="UP001152766"/>
    </source>
</evidence>
<keyword evidence="1" id="KW-0812">Transmembrane</keyword>
<feature type="transmembrane region" description="Helical" evidence="1">
    <location>
        <begin position="148"/>
        <end position="166"/>
    </location>
</feature>
<accession>A0A9X4R2S7</accession>
<dbReference type="Pfam" id="PF09948">
    <property type="entry name" value="PpoB2"/>
    <property type="match status" value="1"/>
</dbReference>
<dbReference type="RefSeq" id="WP_268148554.1">
    <property type="nucleotide sequence ID" value="NZ_JAPPUW010000004.1"/>
</dbReference>
<dbReference type="AlphaFoldDB" id="A0A9X4R2S7"/>
<feature type="transmembrane region" description="Helical" evidence="1">
    <location>
        <begin position="237"/>
        <end position="258"/>
    </location>
</feature>
<proteinExistence type="predicted"/>
<keyword evidence="1" id="KW-1133">Transmembrane helix</keyword>
<dbReference type="InterPro" id="IPR018688">
    <property type="entry name" value="PpoB2-like"/>
</dbReference>
<comment type="caution">
    <text evidence="2">The sequence shown here is derived from an EMBL/GenBank/DDBJ whole genome shotgun (WGS) entry which is preliminary data.</text>
</comment>
<dbReference type="EMBL" id="SGUG01000002">
    <property type="protein sequence ID" value="MDG0861267.1"/>
    <property type="molecule type" value="Genomic_DNA"/>
</dbReference>
<dbReference type="Proteomes" id="UP001152766">
    <property type="component" value="Unassembled WGS sequence"/>
</dbReference>
<evidence type="ECO:0000256" key="1">
    <source>
        <dbReference type="SAM" id="Phobius"/>
    </source>
</evidence>
<keyword evidence="3" id="KW-1185">Reference proteome</keyword>